<name>A0AAX4KUX7_9TREE</name>
<dbReference type="AlphaFoldDB" id="A0AAX4KUX7"/>
<evidence type="ECO:0000259" key="2">
    <source>
        <dbReference type="PROSITE" id="PS50966"/>
    </source>
</evidence>
<protein>
    <recommendedName>
        <fullName evidence="2">SWIM-type domain-containing protein</fullName>
    </recommendedName>
</protein>
<keyword evidence="1" id="KW-0862">Zinc</keyword>
<accession>A0AAX4KUX7</accession>
<keyword evidence="1" id="KW-0479">Metal-binding</keyword>
<dbReference type="PROSITE" id="PS50966">
    <property type="entry name" value="ZF_SWIM"/>
    <property type="match status" value="1"/>
</dbReference>
<evidence type="ECO:0000256" key="1">
    <source>
        <dbReference type="PROSITE-ProRule" id="PRU00325"/>
    </source>
</evidence>
<sequence length="244" mass="27541">MDQVEAGLDDRKWRTSFLNLLKKAGFENLILILKVCVVGVTGAFRKKSEEGWDLYSVGAVKGVGKCRGTVGLEEDEARVEPRQVMAIRDDEGNTKYACSCSISSCEHMVAVEFFKLGRDRTAKDADEDMDIDENLINPLLKQTTQLITPTTIRSVPVSDTHPLLATPEEPSHKEYDAIRAFIEMVVHINPARADHFEVQHRGGDPMRQDGEENEDQIYLAGLMQQMIKSFRLDFTPIRKSSKQR</sequence>
<dbReference type="InterPro" id="IPR007527">
    <property type="entry name" value="Znf_SWIM"/>
</dbReference>
<proteinExistence type="predicted"/>
<evidence type="ECO:0000313" key="3">
    <source>
        <dbReference type="EMBL" id="WWD09128.1"/>
    </source>
</evidence>
<organism evidence="3 4">
    <name type="scientific">Kwoniella europaea PYCC6329</name>
    <dbReference type="NCBI Taxonomy" id="1423913"/>
    <lineage>
        <taxon>Eukaryota</taxon>
        <taxon>Fungi</taxon>
        <taxon>Dikarya</taxon>
        <taxon>Basidiomycota</taxon>
        <taxon>Agaricomycotina</taxon>
        <taxon>Tremellomycetes</taxon>
        <taxon>Tremellales</taxon>
        <taxon>Cryptococcaceae</taxon>
        <taxon>Kwoniella</taxon>
    </lineage>
</organism>
<dbReference type="GeneID" id="91106051"/>
<dbReference type="GO" id="GO:0008270">
    <property type="term" value="F:zinc ion binding"/>
    <property type="evidence" value="ECO:0007669"/>
    <property type="project" value="UniProtKB-KW"/>
</dbReference>
<dbReference type="KEGG" id="ker:91106051"/>
<dbReference type="EMBL" id="CP144090">
    <property type="protein sequence ID" value="WWD09128.1"/>
    <property type="molecule type" value="Genomic_DNA"/>
</dbReference>
<keyword evidence="4" id="KW-1185">Reference proteome</keyword>
<keyword evidence="1" id="KW-0863">Zinc-finger</keyword>
<dbReference type="RefSeq" id="XP_066087095.1">
    <property type="nucleotide sequence ID" value="XM_066230998.1"/>
</dbReference>
<evidence type="ECO:0000313" key="4">
    <source>
        <dbReference type="Proteomes" id="UP001358614"/>
    </source>
</evidence>
<feature type="domain" description="SWIM-type" evidence="2">
    <location>
        <begin position="83"/>
        <end position="116"/>
    </location>
</feature>
<reference evidence="3 4" key="1">
    <citation type="submission" date="2024-01" db="EMBL/GenBank/DDBJ databases">
        <title>Comparative genomics of Cryptococcus and Kwoniella reveals pathogenesis evolution and contrasting modes of karyotype evolution via chromosome fusion or intercentromeric recombination.</title>
        <authorList>
            <person name="Coelho M.A."/>
            <person name="David-Palma M."/>
            <person name="Shea T."/>
            <person name="Bowers K."/>
            <person name="McGinley-Smith S."/>
            <person name="Mohammad A.W."/>
            <person name="Gnirke A."/>
            <person name="Yurkov A.M."/>
            <person name="Nowrousian M."/>
            <person name="Sun S."/>
            <person name="Cuomo C.A."/>
            <person name="Heitman J."/>
        </authorList>
    </citation>
    <scope>NUCLEOTIDE SEQUENCE [LARGE SCALE GENOMIC DNA]</scope>
    <source>
        <strain evidence="3 4">PYCC6329</strain>
    </source>
</reference>
<gene>
    <name evidence="3" type="ORF">V865_007250</name>
</gene>
<dbReference type="Proteomes" id="UP001358614">
    <property type="component" value="Chromosome 2"/>
</dbReference>